<evidence type="ECO:0000313" key="3">
    <source>
        <dbReference type="Proteomes" id="UP000199076"/>
    </source>
</evidence>
<dbReference type="Pfam" id="PF09754">
    <property type="entry name" value="PAC2"/>
    <property type="match status" value="1"/>
</dbReference>
<dbReference type="RefSeq" id="WP_092693243.1">
    <property type="nucleotide sequence ID" value="NZ_FNBK01000010.1"/>
</dbReference>
<protein>
    <recommendedName>
        <fullName evidence="4">Proteasome assembly chaperone (PAC2) family protein</fullName>
    </recommendedName>
</protein>
<dbReference type="OrthoDB" id="35908at2157"/>
<dbReference type="SUPFAM" id="SSF159659">
    <property type="entry name" value="Cgl1923-like"/>
    <property type="match status" value="1"/>
</dbReference>
<keyword evidence="3" id="KW-1185">Reference proteome</keyword>
<name>A0A1G7PBT4_9EURY</name>
<dbReference type="PANTHER" id="PTHR35610:SF8">
    <property type="entry name" value="3-ISOPROPYLMALATE DEHYDRATASE"/>
    <property type="match status" value="1"/>
</dbReference>
<dbReference type="PANTHER" id="PTHR35610">
    <property type="entry name" value="3-ISOPROPYLMALATE DEHYDRATASE-RELATED"/>
    <property type="match status" value="1"/>
</dbReference>
<evidence type="ECO:0000256" key="1">
    <source>
        <dbReference type="SAM" id="MobiDB-lite"/>
    </source>
</evidence>
<dbReference type="Gene3D" id="3.40.50.10900">
    <property type="entry name" value="PAC-like subunit"/>
    <property type="match status" value="1"/>
</dbReference>
<dbReference type="Proteomes" id="UP000199076">
    <property type="component" value="Unassembled WGS sequence"/>
</dbReference>
<reference evidence="3" key="1">
    <citation type="submission" date="2016-10" db="EMBL/GenBank/DDBJ databases">
        <authorList>
            <person name="Varghese N."/>
            <person name="Submissions S."/>
        </authorList>
    </citation>
    <scope>NUCLEOTIDE SEQUENCE [LARGE SCALE GENOMIC DNA]</scope>
    <source>
        <strain evidence="3">IBRC-M 10760</strain>
    </source>
</reference>
<dbReference type="EMBL" id="FNBK01000010">
    <property type="protein sequence ID" value="SDF83049.1"/>
    <property type="molecule type" value="Genomic_DNA"/>
</dbReference>
<evidence type="ECO:0008006" key="4">
    <source>
        <dbReference type="Google" id="ProtNLM"/>
    </source>
</evidence>
<dbReference type="InterPro" id="IPR019151">
    <property type="entry name" value="Proteasome_assmbl_chaperone_2"/>
</dbReference>
<organism evidence="2 3">
    <name type="scientific">Halorientalis regularis</name>
    <dbReference type="NCBI Taxonomy" id="660518"/>
    <lineage>
        <taxon>Archaea</taxon>
        <taxon>Methanobacteriati</taxon>
        <taxon>Methanobacteriota</taxon>
        <taxon>Stenosarchaea group</taxon>
        <taxon>Halobacteria</taxon>
        <taxon>Halobacteriales</taxon>
        <taxon>Haloarculaceae</taxon>
        <taxon>Halorientalis</taxon>
    </lineage>
</organism>
<sequence length="243" mass="25748">MAHVEVHDDRSLESPVLIEGLPGVGLVGKIATDHLVDTFDMSYYASCRCAGLPDVAVYHEGDPTVEPPVRIYADHERDLLALQSDVPVSPSDATEFAACLSGWIDEQDALPLYLSGLPAEKDGPPKLHGIATGDAGDLLEEYDIPAPPQSGLISGPTGNLLSRAEQDDLDGLGFVVESNAQFPDPEAARTLLIDAIAPVAGIEVDTQKLVDQAEEIANARQQLAQQMGQAGDESSQAQPIGFQ</sequence>
<gene>
    <name evidence="2" type="ORF">SAMN05216218_11038</name>
</gene>
<feature type="region of interest" description="Disordered" evidence="1">
    <location>
        <begin position="223"/>
        <end position="243"/>
    </location>
</feature>
<dbReference type="AlphaFoldDB" id="A0A1G7PBT4"/>
<dbReference type="InterPro" id="IPR038389">
    <property type="entry name" value="PSMG2_sf"/>
</dbReference>
<accession>A0A1G7PBT4</accession>
<evidence type="ECO:0000313" key="2">
    <source>
        <dbReference type="EMBL" id="SDF83049.1"/>
    </source>
</evidence>
<proteinExistence type="predicted"/>
<dbReference type="STRING" id="660518.SAMN05216218_11038"/>